<evidence type="ECO:0000313" key="2">
    <source>
        <dbReference type="EMBL" id="TEB13793.1"/>
    </source>
</evidence>
<evidence type="ECO:0000313" key="3">
    <source>
        <dbReference type="Proteomes" id="UP000297597"/>
    </source>
</evidence>
<gene>
    <name evidence="2" type="ORF">Pmgp_00201</name>
</gene>
<keyword evidence="3" id="KW-1185">Reference proteome</keyword>
<dbReference type="AlphaFoldDB" id="A0A4Y7RY71"/>
<organism evidence="2 3">
    <name type="scientific">Pelotomaculum propionicicum</name>
    <dbReference type="NCBI Taxonomy" id="258475"/>
    <lineage>
        <taxon>Bacteria</taxon>
        <taxon>Bacillati</taxon>
        <taxon>Bacillota</taxon>
        <taxon>Clostridia</taxon>
        <taxon>Eubacteriales</taxon>
        <taxon>Desulfotomaculaceae</taxon>
        <taxon>Pelotomaculum</taxon>
    </lineage>
</organism>
<feature type="region of interest" description="Disordered" evidence="1">
    <location>
        <begin position="1"/>
        <end position="45"/>
    </location>
</feature>
<name>A0A4Y7RY71_9FIRM</name>
<accession>A0A4Y7RY71</accession>
<dbReference type="EMBL" id="QFFZ01000001">
    <property type="protein sequence ID" value="TEB13793.1"/>
    <property type="molecule type" value="Genomic_DNA"/>
</dbReference>
<protein>
    <submittedName>
        <fullName evidence="2">Uncharacterized protein</fullName>
    </submittedName>
</protein>
<reference evidence="2 3" key="1">
    <citation type="journal article" date="2018" name="Environ. Microbiol.">
        <title>Novel energy conservation strategies and behaviour of Pelotomaculum schinkii driving syntrophic propionate catabolism.</title>
        <authorList>
            <person name="Hidalgo-Ahumada C.A.P."/>
            <person name="Nobu M.K."/>
            <person name="Narihiro T."/>
            <person name="Tamaki H."/>
            <person name="Liu W.T."/>
            <person name="Kamagata Y."/>
            <person name="Stams A.J.M."/>
            <person name="Imachi H."/>
            <person name="Sousa D.Z."/>
        </authorList>
    </citation>
    <scope>NUCLEOTIDE SEQUENCE [LARGE SCALE GENOMIC DNA]</scope>
    <source>
        <strain evidence="2 3">MGP</strain>
    </source>
</reference>
<feature type="compositionally biased region" description="Basic and acidic residues" evidence="1">
    <location>
        <begin position="1"/>
        <end position="12"/>
    </location>
</feature>
<evidence type="ECO:0000256" key="1">
    <source>
        <dbReference type="SAM" id="MobiDB-lite"/>
    </source>
</evidence>
<dbReference type="Proteomes" id="UP000297597">
    <property type="component" value="Unassembled WGS sequence"/>
</dbReference>
<proteinExistence type="predicted"/>
<sequence>MQYFADEAKDEGGLPLINLPDKPVTKRRGKKTGQDGTEGKPFSEEKLSRAQDLICEAWEILDRDVRLDMARKSLSMSPYCADAYVLLAMESDFPKEALEFYQKGVRAGRLALGDNMFKKYAGHFWGYIETRPYMRALYGLA</sequence>
<comment type="caution">
    <text evidence="2">The sequence shown here is derived from an EMBL/GenBank/DDBJ whole genome shotgun (WGS) entry which is preliminary data.</text>
</comment>